<evidence type="ECO:0000313" key="2">
    <source>
        <dbReference type="Proteomes" id="UP000654604"/>
    </source>
</evidence>
<organism evidence="1 2">
    <name type="scientific">Cyanobacterium stanieri LEGE 03274</name>
    <dbReference type="NCBI Taxonomy" id="1828756"/>
    <lineage>
        <taxon>Bacteria</taxon>
        <taxon>Bacillati</taxon>
        <taxon>Cyanobacteriota</taxon>
        <taxon>Cyanophyceae</taxon>
        <taxon>Oscillatoriophycideae</taxon>
        <taxon>Chroococcales</taxon>
        <taxon>Geminocystaceae</taxon>
        <taxon>Cyanobacterium</taxon>
    </lineage>
</organism>
<gene>
    <name evidence="1" type="ORF">IQ215_02745</name>
</gene>
<keyword evidence="2" id="KW-1185">Reference proteome</keyword>
<dbReference type="Proteomes" id="UP000654604">
    <property type="component" value="Unassembled WGS sequence"/>
</dbReference>
<sequence>MNKISRNLSIEEVHERMVQMSSQLAGMSSILHHLLLDDLKKHPVDVYLRFYLNLRNMRQYMSEVSYWIMENHPEWFVEEFPQNPFFQKLLDEKQKNSPEIKSNKE</sequence>
<dbReference type="RefSeq" id="WP_193799797.1">
    <property type="nucleotide sequence ID" value="NZ_JADEWC010000004.1"/>
</dbReference>
<protein>
    <submittedName>
        <fullName evidence="1">Uncharacterized protein</fullName>
    </submittedName>
</protein>
<comment type="caution">
    <text evidence="1">The sequence shown here is derived from an EMBL/GenBank/DDBJ whole genome shotgun (WGS) entry which is preliminary data.</text>
</comment>
<dbReference type="EMBL" id="JADEWC010000004">
    <property type="protein sequence ID" value="MBE9221606.1"/>
    <property type="molecule type" value="Genomic_DNA"/>
</dbReference>
<reference evidence="1 2" key="1">
    <citation type="submission" date="2020-10" db="EMBL/GenBank/DDBJ databases">
        <authorList>
            <person name="Castelo-Branco R."/>
            <person name="Eusebio N."/>
            <person name="Adriana R."/>
            <person name="Vieira A."/>
            <person name="Brugerolle De Fraissinette N."/>
            <person name="Rezende De Castro R."/>
            <person name="Schneider M.P."/>
            <person name="Vasconcelos V."/>
            <person name="Leao P.N."/>
        </authorList>
    </citation>
    <scope>NUCLEOTIDE SEQUENCE [LARGE SCALE GENOMIC DNA]</scope>
    <source>
        <strain evidence="1 2">LEGE 03274</strain>
    </source>
</reference>
<name>A0ABR9V143_9CHRO</name>
<accession>A0ABR9V143</accession>
<proteinExistence type="predicted"/>
<evidence type="ECO:0000313" key="1">
    <source>
        <dbReference type="EMBL" id="MBE9221606.1"/>
    </source>
</evidence>